<name>W4V777_9FIRM</name>
<protein>
    <submittedName>
        <fullName evidence="1">Uncharacterized protein</fullName>
    </submittedName>
</protein>
<organism evidence="1 2">
    <name type="scientific">Acetivibrio straminisolvens JCM 21531</name>
    <dbReference type="NCBI Taxonomy" id="1294263"/>
    <lineage>
        <taxon>Bacteria</taxon>
        <taxon>Bacillati</taxon>
        <taxon>Bacillota</taxon>
        <taxon>Clostridia</taxon>
        <taxon>Eubacteriales</taxon>
        <taxon>Oscillospiraceae</taxon>
        <taxon>Acetivibrio</taxon>
    </lineage>
</organism>
<dbReference type="Proteomes" id="UP000019109">
    <property type="component" value="Unassembled WGS sequence"/>
</dbReference>
<gene>
    <name evidence="1" type="ORF">JCM21531_2128</name>
</gene>
<reference evidence="1" key="1">
    <citation type="journal article" date="2014" name="Genome Announc.">
        <title>Draft Genome Sequence of Clostridium straminisolvens Strain JCM 21531T, Isolated from a Cellulose-Degrading Bacterial Community.</title>
        <authorList>
            <person name="Yuki M."/>
            <person name="Oshima K."/>
            <person name="Suda W."/>
            <person name="Sakamoto M."/>
            <person name="Kitamura K."/>
            <person name="Iida T."/>
            <person name="Hattori M."/>
            <person name="Ohkuma M."/>
        </authorList>
    </citation>
    <scope>NUCLEOTIDE SEQUENCE [LARGE SCALE GENOMIC DNA]</scope>
    <source>
        <strain evidence="1">JCM 21531</strain>
    </source>
</reference>
<keyword evidence="2" id="KW-1185">Reference proteome</keyword>
<comment type="caution">
    <text evidence="1">The sequence shown here is derived from an EMBL/GenBank/DDBJ whole genome shotgun (WGS) entry which is preliminary data.</text>
</comment>
<dbReference type="RefSeq" id="WP_023062590.1">
    <property type="nucleotide sequence ID" value="NZ_BAVR01000022.1"/>
</dbReference>
<dbReference type="AlphaFoldDB" id="W4V777"/>
<dbReference type="EMBL" id="BAVR01000022">
    <property type="protein sequence ID" value="GAE88668.1"/>
    <property type="molecule type" value="Genomic_DNA"/>
</dbReference>
<accession>W4V777</accession>
<evidence type="ECO:0000313" key="1">
    <source>
        <dbReference type="EMBL" id="GAE88668.1"/>
    </source>
</evidence>
<sequence length="74" mass="8885">MKIIEDIDKNEVIINDIRIEGSIADEKCPKCNNFLILYEKYDSYFCAYCNEWTERKCSDPDCFFVRIDPKNLYE</sequence>
<proteinExistence type="predicted"/>
<evidence type="ECO:0000313" key="2">
    <source>
        <dbReference type="Proteomes" id="UP000019109"/>
    </source>
</evidence>